<evidence type="ECO:0000313" key="2">
    <source>
        <dbReference type="Proteomes" id="UP000183988"/>
    </source>
</evidence>
<dbReference type="Proteomes" id="UP000183988">
    <property type="component" value="Unassembled WGS sequence"/>
</dbReference>
<gene>
    <name evidence="1" type="ORF">SAMN05216225_102927</name>
</gene>
<reference evidence="1 2" key="1">
    <citation type="submission" date="2016-11" db="EMBL/GenBank/DDBJ databases">
        <authorList>
            <person name="Jaros S."/>
            <person name="Januszkiewicz K."/>
            <person name="Wedrychowicz H."/>
        </authorList>
    </citation>
    <scope>NUCLEOTIDE SEQUENCE [LARGE SCALE GENOMIC DNA]</scope>
    <source>
        <strain evidence="1 2">IBRC-M 10683</strain>
    </source>
</reference>
<dbReference type="STRING" id="930117.SAMN05216225_102927"/>
<evidence type="ECO:0000313" key="1">
    <source>
        <dbReference type="EMBL" id="SHG38030.1"/>
    </source>
</evidence>
<dbReference type="SUPFAM" id="SSF48452">
    <property type="entry name" value="TPR-like"/>
    <property type="match status" value="1"/>
</dbReference>
<accession>A0A1M5JCP2</accession>
<proteinExistence type="predicted"/>
<dbReference type="InterPro" id="IPR011990">
    <property type="entry name" value="TPR-like_helical_dom_sf"/>
</dbReference>
<dbReference type="AlphaFoldDB" id="A0A1M5JCP2"/>
<dbReference type="OrthoDB" id="2961242at2"/>
<dbReference type="RefSeq" id="WP_072891104.1">
    <property type="nucleotide sequence ID" value="NZ_FQVW01000029.1"/>
</dbReference>
<name>A0A1M5JCP2_9BACI</name>
<evidence type="ECO:0008006" key="3">
    <source>
        <dbReference type="Google" id="ProtNLM"/>
    </source>
</evidence>
<protein>
    <recommendedName>
        <fullName evidence="3">Tetratricopeptide repeat-containing protein</fullName>
    </recommendedName>
</protein>
<keyword evidence="2" id="KW-1185">Reference proteome</keyword>
<sequence length="324" mass="38731">MENSEEKVILFPKWKTRLEEESLAALKDKRYEEALKKLNELISYNISSHEIIIGKLICLMELNRHDEAQNLCEDVLAVKDNDYYKYLHIYLTILFQTNQYELLMENVEYELSSNKIPAPMRQQFKQLYEMSAKLEQDSNQELMNEYMQDFLNAVDLHDYHSQWRYIKLMQHKKLTPNHKIIGLLIEESVHPVIKTTIFQWLQQKNWDKAVEMTKFGLHIHINPSSTVELENHHFMQQFGNLLNETEQKNPTLFNMIKDILYRYTFVRYPFLPSNDEVESIARAITYIAERNLNLHNESEFEELNDIIEEIETCEKLFLSVVDEL</sequence>
<dbReference type="Gene3D" id="1.25.40.10">
    <property type="entry name" value="Tetratricopeptide repeat domain"/>
    <property type="match status" value="1"/>
</dbReference>
<dbReference type="Pfam" id="PF14559">
    <property type="entry name" value="TPR_19"/>
    <property type="match status" value="1"/>
</dbReference>
<dbReference type="SUPFAM" id="SSF116965">
    <property type="entry name" value="Hypothetical protein MPN330"/>
    <property type="match status" value="1"/>
</dbReference>
<dbReference type="EMBL" id="FQVW01000029">
    <property type="protein sequence ID" value="SHG38030.1"/>
    <property type="molecule type" value="Genomic_DNA"/>
</dbReference>
<organism evidence="1 2">
    <name type="scientific">Ornithinibacillus halophilus</name>
    <dbReference type="NCBI Taxonomy" id="930117"/>
    <lineage>
        <taxon>Bacteria</taxon>
        <taxon>Bacillati</taxon>
        <taxon>Bacillota</taxon>
        <taxon>Bacilli</taxon>
        <taxon>Bacillales</taxon>
        <taxon>Bacillaceae</taxon>
        <taxon>Ornithinibacillus</taxon>
    </lineage>
</organism>